<sequence>MESVHPSDVRVSLSELSDRTKDYLHFPDCCSRLRTLHSSCMLSLLWRTNSDALTSIPSIRAHLAIAATPEKPIQTAAPHRHGMLAKGDGVLSEIPSINSQRLVVAVTVRCRRVTNRGGRNGGPLKGSGAMERMESEEVGGGHRVGGHKQQRQVGGGGTSLVQCNGKGSCEKKSPLFPTPGPM</sequence>
<keyword evidence="3" id="KW-1185">Reference proteome</keyword>
<evidence type="ECO:0000256" key="1">
    <source>
        <dbReference type="SAM" id="MobiDB-lite"/>
    </source>
</evidence>
<evidence type="ECO:0000313" key="2">
    <source>
        <dbReference type="EMBL" id="MED6293072.1"/>
    </source>
</evidence>
<feature type="region of interest" description="Disordered" evidence="1">
    <location>
        <begin position="139"/>
        <end position="159"/>
    </location>
</feature>
<dbReference type="Proteomes" id="UP001352852">
    <property type="component" value="Unassembled WGS sequence"/>
</dbReference>
<protein>
    <submittedName>
        <fullName evidence="2">Uncharacterized protein</fullName>
    </submittedName>
</protein>
<proteinExistence type="predicted"/>
<reference evidence="2 3" key="1">
    <citation type="submission" date="2021-06" db="EMBL/GenBank/DDBJ databases">
        <authorList>
            <person name="Palmer J.M."/>
        </authorList>
    </citation>
    <scope>NUCLEOTIDE SEQUENCE [LARGE SCALE GENOMIC DNA]</scope>
    <source>
        <strain evidence="2 3">CL_MEX2019</strain>
        <tissue evidence="2">Muscle</tissue>
    </source>
</reference>
<dbReference type="EMBL" id="JAHUTJ010074156">
    <property type="protein sequence ID" value="MED6293072.1"/>
    <property type="molecule type" value="Genomic_DNA"/>
</dbReference>
<gene>
    <name evidence="2" type="ORF">CHARACLAT_007082</name>
</gene>
<evidence type="ECO:0000313" key="3">
    <source>
        <dbReference type="Proteomes" id="UP001352852"/>
    </source>
</evidence>
<name>A0ABU7F0U2_9TELE</name>
<comment type="caution">
    <text evidence="2">The sequence shown here is derived from an EMBL/GenBank/DDBJ whole genome shotgun (WGS) entry which is preliminary data.</text>
</comment>
<organism evidence="2 3">
    <name type="scientific">Characodon lateralis</name>
    <dbReference type="NCBI Taxonomy" id="208331"/>
    <lineage>
        <taxon>Eukaryota</taxon>
        <taxon>Metazoa</taxon>
        <taxon>Chordata</taxon>
        <taxon>Craniata</taxon>
        <taxon>Vertebrata</taxon>
        <taxon>Euteleostomi</taxon>
        <taxon>Actinopterygii</taxon>
        <taxon>Neopterygii</taxon>
        <taxon>Teleostei</taxon>
        <taxon>Neoteleostei</taxon>
        <taxon>Acanthomorphata</taxon>
        <taxon>Ovalentaria</taxon>
        <taxon>Atherinomorphae</taxon>
        <taxon>Cyprinodontiformes</taxon>
        <taxon>Goodeidae</taxon>
        <taxon>Characodon</taxon>
    </lineage>
</organism>
<accession>A0ABU7F0U2</accession>